<keyword evidence="1" id="KW-0378">Hydrolase</keyword>
<dbReference type="SUPFAM" id="SSF55816">
    <property type="entry name" value="5'-nucleotidase (syn. UDP-sugar hydrolase), C-terminal domain"/>
    <property type="match status" value="1"/>
</dbReference>
<dbReference type="InterPro" id="IPR036907">
    <property type="entry name" value="5'-Nucleotdase_C_sf"/>
</dbReference>
<sequence>MNETNPTHSAVVLLHSNDIHSRLENAAKIASYIHQTRLQYGEEHVLALDIGDHMDRARLETEGSDGEANVELLRAAGYDAITLGNNEGLTLTADQLDRVYGVGTSFLTICANLKRRGETQRPPWMEASAIVTKGGIRFGLIGATAAYTEFYRLLDWDVEEPMDAIREQVRALRPQADVIVLLSHLGILYDRRIAVELEGIDLILGAHTHHLLEQPEVYGDTYVCAAGKFGEYVGRVEVSLNSSTSKPVIHAECVPVLALAEYAPAAAVTERYLASGKRQLGRVVAELHEPLPARADQESPLANLLAYGLRRWTGAEIGLVNAGQLLGGLPAGEVTEGQIHALCPSPINPCRMRLGGRALLRALEESLLPEFIDKPIKGFGFRGFVLGTLAVDGLDIQWDPSAPEGSKITRMTLSDGRPFDLERDYTVGTIDMFTFGAGYESIKLGTEVRYYLPEFIRGVLAFQLQREEALLDCLRPRWTTDSDAL</sequence>
<proteinExistence type="inferred from homology"/>
<evidence type="ECO:0000259" key="3">
    <source>
        <dbReference type="Pfam" id="PF09587"/>
    </source>
</evidence>
<dbReference type="RefSeq" id="WP_377495830.1">
    <property type="nucleotide sequence ID" value="NZ_JBHMDO010000025.1"/>
</dbReference>
<keyword evidence="1" id="KW-0547">Nucleotide-binding</keyword>
<evidence type="ECO:0000313" key="4">
    <source>
        <dbReference type="EMBL" id="MFB9327485.1"/>
    </source>
</evidence>
<dbReference type="Pfam" id="PF09587">
    <property type="entry name" value="PGA_cap"/>
    <property type="match status" value="1"/>
</dbReference>
<evidence type="ECO:0000256" key="1">
    <source>
        <dbReference type="RuleBase" id="RU362119"/>
    </source>
</evidence>
<dbReference type="PRINTS" id="PR01607">
    <property type="entry name" value="APYRASEFAMLY"/>
</dbReference>
<comment type="similarity">
    <text evidence="1">Belongs to the 5'-nucleotidase family.</text>
</comment>
<accession>A0ABV5KQI0</accession>
<feature type="domain" description="Capsule synthesis protein CapA" evidence="3">
    <location>
        <begin position="67"/>
        <end position="223"/>
    </location>
</feature>
<dbReference type="PANTHER" id="PTHR11575:SF23">
    <property type="entry name" value="5-NUCLEOTIDASE FAMILY PROTEIN"/>
    <property type="match status" value="1"/>
</dbReference>
<dbReference type="Gene3D" id="3.60.21.10">
    <property type="match status" value="1"/>
</dbReference>
<feature type="domain" description="5'-Nucleotidase C-terminal" evidence="2">
    <location>
        <begin position="294"/>
        <end position="432"/>
    </location>
</feature>
<dbReference type="SUPFAM" id="SSF56300">
    <property type="entry name" value="Metallo-dependent phosphatases"/>
    <property type="match status" value="1"/>
</dbReference>
<dbReference type="InterPro" id="IPR029052">
    <property type="entry name" value="Metallo-depent_PP-like"/>
</dbReference>
<dbReference type="EMBL" id="JBHMDO010000025">
    <property type="protein sequence ID" value="MFB9327485.1"/>
    <property type="molecule type" value="Genomic_DNA"/>
</dbReference>
<evidence type="ECO:0000259" key="2">
    <source>
        <dbReference type="Pfam" id="PF02872"/>
    </source>
</evidence>
<comment type="caution">
    <text evidence="4">The sequence shown here is derived from an EMBL/GenBank/DDBJ whole genome shotgun (WGS) entry which is preliminary data.</text>
</comment>
<dbReference type="PANTHER" id="PTHR11575">
    <property type="entry name" value="5'-NUCLEOTIDASE-RELATED"/>
    <property type="match status" value="1"/>
</dbReference>
<protein>
    <submittedName>
        <fullName evidence="4">Bifunctional metallophosphatase/5'-nucleotidase</fullName>
    </submittedName>
</protein>
<dbReference type="Proteomes" id="UP001589747">
    <property type="component" value="Unassembled WGS sequence"/>
</dbReference>
<organism evidence="4 5">
    <name type="scientific">Paenibacillus aurantiacus</name>
    <dbReference type="NCBI Taxonomy" id="1936118"/>
    <lineage>
        <taxon>Bacteria</taxon>
        <taxon>Bacillati</taxon>
        <taxon>Bacillota</taxon>
        <taxon>Bacilli</taxon>
        <taxon>Bacillales</taxon>
        <taxon>Paenibacillaceae</taxon>
        <taxon>Paenibacillus</taxon>
    </lineage>
</organism>
<gene>
    <name evidence="4" type="ORF">ACFFSY_16265</name>
</gene>
<reference evidence="4 5" key="1">
    <citation type="submission" date="2024-09" db="EMBL/GenBank/DDBJ databases">
        <authorList>
            <person name="Sun Q."/>
            <person name="Mori K."/>
        </authorList>
    </citation>
    <scope>NUCLEOTIDE SEQUENCE [LARGE SCALE GENOMIC DNA]</scope>
    <source>
        <strain evidence="4 5">TISTR 2452</strain>
    </source>
</reference>
<dbReference type="CDD" id="cd00845">
    <property type="entry name" value="MPP_UshA_N_like"/>
    <property type="match status" value="1"/>
</dbReference>
<evidence type="ECO:0000313" key="5">
    <source>
        <dbReference type="Proteomes" id="UP001589747"/>
    </source>
</evidence>
<dbReference type="Pfam" id="PF02872">
    <property type="entry name" value="5_nucleotid_C"/>
    <property type="match status" value="1"/>
</dbReference>
<dbReference type="InterPro" id="IPR006179">
    <property type="entry name" value="5_nucleotidase/apyrase"/>
</dbReference>
<dbReference type="InterPro" id="IPR008334">
    <property type="entry name" value="5'-Nucleotdase_C"/>
</dbReference>
<dbReference type="InterPro" id="IPR019079">
    <property type="entry name" value="Capsule_synth_CapA"/>
</dbReference>
<keyword evidence="5" id="KW-1185">Reference proteome</keyword>
<dbReference type="Gene3D" id="3.90.780.10">
    <property type="entry name" value="5'-Nucleotidase, C-terminal domain"/>
    <property type="match status" value="1"/>
</dbReference>
<name>A0ABV5KQI0_9BACL</name>